<dbReference type="AlphaFoldDB" id="A0A9X1JQE0"/>
<dbReference type="Proteomes" id="UP001138681">
    <property type="component" value="Unassembled WGS sequence"/>
</dbReference>
<organism evidence="1 2">
    <name type="scientific">Erythrobacter crassostreae</name>
    <dbReference type="NCBI Taxonomy" id="2828328"/>
    <lineage>
        <taxon>Bacteria</taxon>
        <taxon>Pseudomonadati</taxon>
        <taxon>Pseudomonadota</taxon>
        <taxon>Alphaproteobacteria</taxon>
        <taxon>Sphingomonadales</taxon>
        <taxon>Erythrobacteraceae</taxon>
        <taxon>Erythrobacter/Porphyrobacter group</taxon>
        <taxon>Erythrobacter</taxon>
    </lineage>
</organism>
<comment type="caution">
    <text evidence="1">The sequence shown here is derived from an EMBL/GenBank/DDBJ whole genome shotgun (WGS) entry which is preliminary data.</text>
</comment>
<sequence>MTEHAEPKIALKSGVFYSAFDQGVVFRGGETPVILRGKNALRLVTPVVAAMENGVTKSGLLELLPEPVRPVVLNLLNDLQESNLLRQRRPTDSNCEDDLDANFNSFWLFLRDNLKSPGDALQKWLSTQFVIQGDLDAVAWMVEALADTAARNIAIMPLPKGDLDEVDRLLTDLRARHPHIQFDKGADAPEFSSTVRILAGGRTPDLARECDWSDGWYFGVLSGHLVSAKVDGSFAERLSDWNARLTEPERAVRSGRVADNRFKLAASSLAFGILCDEVGMANTDQSDDWLFVTQPALRLRALSLPRPVSFAASAEEAAVADEELDIDAKIDLMSCVLDPVTGFLDRLDDEEQVPLSVVRYRVRGLSDGAQNELIVSGWGMTHQEATLAGLQAGVEVFLTDKAREQGLDGFAGVGWSPEDAIAASNRRIVEEGLVASSEHPWEALPLEDIDDAECWRLARLLEMVSGATVTLKRSVLDGGYFAAKCAVGDHPEQVAAAPQIAEAAWQALGTAACALQQVSAQPAGSFAGPVNQSGGSVDLQVGLLTADLGYSELDGKFICKLSERRRP</sequence>
<dbReference type="RefSeq" id="WP_218405689.1">
    <property type="nucleotide sequence ID" value="NZ_JAGSPC010000004.1"/>
</dbReference>
<protein>
    <submittedName>
        <fullName evidence="1">Uncharacterized protein</fullName>
    </submittedName>
</protein>
<dbReference type="EMBL" id="JAGSPC010000004">
    <property type="protein sequence ID" value="MBV7260302.1"/>
    <property type="molecule type" value="Genomic_DNA"/>
</dbReference>
<reference evidence="1" key="1">
    <citation type="submission" date="2021-04" db="EMBL/GenBank/DDBJ databases">
        <authorList>
            <person name="Pira H."/>
            <person name="Risdian C."/>
            <person name="Wink J."/>
        </authorList>
    </citation>
    <scope>NUCLEOTIDE SEQUENCE</scope>
    <source>
        <strain evidence="1">WH158</strain>
    </source>
</reference>
<accession>A0A9X1JQE0</accession>
<proteinExistence type="predicted"/>
<name>A0A9X1JQE0_9SPHN</name>
<gene>
    <name evidence="1" type="ORF">KCG46_12045</name>
</gene>
<keyword evidence="2" id="KW-1185">Reference proteome</keyword>
<evidence type="ECO:0000313" key="1">
    <source>
        <dbReference type="EMBL" id="MBV7260302.1"/>
    </source>
</evidence>
<evidence type="ECO:0000313" key="2">
    <source>
        <dbReference type="Proteomes" id="UP001138681"/>
    </source>
</evidence>